<dbReference type="PANTHER" id="PTHR35736">
    <property type="entry name" value="EXPRESSED PROTEIN"/>
    <property type="match status" value="1"/>
</dbReference>
<dbReference type="Pfam" id="PF25102">
    <property type="entry name" value="DUF7810"/>
    <property type="match status" value="1"/>
</dbReference>
<proteinExistence type="predicted"/>
<dbReference type="PANTHER" id="PTHR35736:SF1">
    <property type="entry name" value="EXPRESSED PROTEIN"/>
    <property type="match status" value="1"/>
</dbReference>
<dbReference type="Gramene" id="LPERR11G11530.1">
    <property type="protein sequence ID" value="LPERR11G11530.1"/>
    <property type="gene ID" value="LPERR11G11530"/>
</dbReference>
<dbReference type="Proteomes" id="UP000032180">
    <property type="component" value="Chromosome 11"/>
</dbReference>
<dbReference type="EnsemblPlants" id="LPERR11G11530.1">
    <property type="protein sequence ID" value="LPERR11G11530.1"/>
    <property type="gene ID" value="LPERR11G11530"/>
</dbReference>
<dbReference type="InterPro" id="IPR056712">
    <property type="entry name" value="DUF7810"/>
</dbReference>
<accession>A0A0D9XSC9</accession>
<reference evidence="2" key="3">
    <citation type="submission" date="2015-04" db="UniProtKB">
        <authorList>
            <consortium name="EnsemblPlants"/>
        </authorList>
    </citation>
    <scope>IDENTIFICATION</scope>
</reference>
<dbReference type="STRING" id="77586.A0A0D9XSC9"/>
<sequence>MPRWRRGRPLRSLLRRSLLLAAVCAAALLLLLLHLHGPELPSSSTTRRVTPSRGELSAGDEAAADAGSGGGGSSGETCATVERIGEESVGRRGSPEAASLRVREIIRRHFLLHGAARVRELPASEFCKQGFLLGKASEAGFGNEMYKILTAAALSIMLNRSLIIGQTRHMHLLSVTFLPYLGLYPFGEYISYTNHSFTIGEVKHLWRKHRCSRTYGRDLNMRVDNFEHPTETNVLCSDWNSWKDPIIWFDGAADAVGIQFFLKNVHPRMKTAATSLFGSPSSLHPRPNTFGELMQVIISPSRIIEKAVQWALKGTSPDIVLHMRMMTNRPVRARKAAVSCIKRAIEICHLKGTPRVALISDTPGFVKDITQDITEFAEVIHFDHKGFAKNFGLDITGNDKPLDFRSRDWGSAPRWAAFVDFFLASQARYAVVTGAHRRVGTTYAQLIAALAAANRFGHESSGVNFTFLSSIHSNLLVDGLSSQVGWGHIWNRYAGPLSCQHQLHQCALTPLLAPAWWDGQWQSPIPRDVRRLLEYGVRLSNTGEVDERRLMSYCRSRKDHVKRYRVLPSYSSSI</sequence>
<evidence type="ECO:0000313" key="3">
    <source>
        <dbReference type="Proteomes" id="UP000032180"/>
    </source>
</evidence>
<dbReference type="HOGENOM" id="CLU_022640_2_0_1"/>
<reference evidence="3" key="2">
    <citation type="submission" date="2013-12" db="EMBL/GenBank/DDBJ databases">
        <authorList>
            <person name="Yu Y."/>
            <person name="Lee S."/>
            <person name="de Baynast K."/>
            <person name="Wissotski M."/>
            <person name="Liu L."/>
            <person name="Talag J."/>
            <person name="Goicoechea J."/>
            <person name="Angelova A."/>
            <person name="Jetty R."/>
            <person name="Kudrna D."/>
            <person name="Golser W."/>
            <person name="Rivera L."/>
            <person name="Zhang J."/>
            <person name="Wing R."/>
        </authorList>
    </citation>
    <scope>NUCLEOTIDE SEQUENCE</scope>
</reference>
<evidence type="ECO:0000313" key="2">
    <source>
        <dbReference type="EnsemblPlants" id="LPERR11G11530.1"/>
    </source>
</evidence>
<evidence type="ECO:0000256" key="1">
    <source>
        <dbReference type="SAM" id="MobiDB-lite"/>
    </source>
</evidence>
<feature type="region of interest" description="Disordered" evidence="1">
    <location>
        <begin position="41"/>
        <end position="77"/>
    </location>
</feature>
<name>A0A0D9XSC9_9ORYZ</name>
<reference evidence="2 3" key="1">
    <citation type="submission" date="2012-08" db="EMBL/GenBank/DDBJ databases">
        <title>Oryza genome evolution.</title>
        <authorList>
            <person name="Wing R.A."/>
        </authorList>
    </citation>
    <scope>NUCLEOTIDE SEQUENCE</scope>
</reference>
<dbReference type="AlphaFoldDB" id="A0A0D9XSC9"/>
<feature type="compositionally biased region" description="Low complexity" evidence="1">
    <location>
        <begin position="41"/>
        <end position="66"/>
    </location>
</feature>
<organism evidence="2 3">
    <name type="scientific">Leersia perrieri</name>
    <dbReference type="NCBI Taxonomy" id="77586"/>
    <lineage>
        <taxon>Eukaryota</taxon>
        <taxon>Viridiplantae</taxon>
        <taxon>Streptophyta</taxon>
        <taxon>Embryophyta</taxon>
        <taxon>Tracheophyta</taxon>
        <taxon>Spermatophyta</taxon>
        <taxon>Magnoliopsida</taxon>
        <taxon>Liliopsida</taxon>
        <taxon>Poales</taxon>
        <taxon>Poaceae</taxon>
        <taxon>BOP clade</taxon>
        <taxon>Oryzoideae</taxon>
        <taxon>Oryzeae</taxon>
        <taxon>Oryzinae</taxon>
        <taxon>Leersia</taxon>
    </lineage>
</organism>
<dbReference type="eggNOG" id="ENOG502QU5Y">
    <property type="taxonomic scope" value="Eukaryota"/>
</dbReference>
<keyword evidence="3" id="KW-1185">Reference proteome</keyword>
<protein>
    <submittedName>
        <fullName evidence="2">Uncharacterized protein</fullName>
    </submittedName>
</protein>